<evidence type="ECO:0000313" key="1">
    <source>
        <dbReference type="EMBL" id="KAJ9098352.1"/>
    </source>
</evidence>
<name>A0ACC2VHD4_9TREE</name>
<dbReference type="EMBL" id="JASBWS010000094">
    <property type="protein sequence ID" value="KAJ9098352.1"/>
    <property type="molecule type" value="Genomic_DNA"/>
</dbReference>
<evidence type="ECO:0000313" key="2">
    <source>
        <dbReference type="Proteomes" id="UP001230649"/>
    </source>
</evidence>
<dbReference type="Proteomes" id="UP001230649">
    <property type="component" value="Unassembled WGS sequence"/>
</dbReference>
<keyword evidence="2" id="KW-1185">Reference proteome</keyword>
<accession>A0ACC2VHD4</accession>
<organism evidence="1 2">
    <name type="scientific">Naganishia adeliensis</name>
    <dbReference type="NCBI Taxonomy" id="92952"/>
    <lineage>
        <taxon>Eukaryota</taxon>
        <taxon>Fungi</taxon>
        <taxon>Dikarya</taxon>
        <taxon>Basidiomycota</taxon>
        <taxon>Agaricomycotina</taxon>
        <taxon>Tremellomycetes</taxon>
        <taxon>Filobasidiales</taxon>
        <taxon>Filobasidiaceae</taxon>
        <taxon>Naganishia</taxon>
    </lineage>
</organism>
<comment type="caution">
    <text evidence="1">The sequence shown here is derived from an EMBL/GenBank/DDBJ whole genome shotgun (WGS) entry which is preliminary data.</text>
</comment>
<gene>
    <name evidence="1" type="ORF">QFC20_005977</name>
</gene>
<reference evidence="1" key="1">
    <citation type="submission" date="2023-04" db="EMBL/GenBank/DDBJ databases">
        <title>Draft Genome sequencing of Naganishia species isolated from polar environments using Oxford Nanopore Technology.</title>
        <authorList>
            <person name="Leo P."/>
            <person name="Venkateswaran K."/>
        </authorList>
    </citation>
    <scope>NUCLEOTIDE SEQUENCE</scope>
    <source>
        <strain evidence="1">MNA-CCFEE 5262</strain>
    </source>
</reference>
<sequence>MPRRILVSWGVDVDAVSGWLGSYGGEDSPGDISRGMFAGEVGTPRLLKLFEKYGIKTTWFIPGHSLDTFPEQMAAVRDAGHEIGLHGYSHENPTAMTMEQQREFLEHTHQQLTDFCGGKPPVGSVAPWWEVSKEGTNMLLDFGIRYDHSNMAHDCQPYWLRDQDTWTKIDYKASAKTWMEPLVRGKETGMVEIPASWDLDDLPPLIKDSANSHGFVDVRVIEQKWKDMFTYFYREEKDGFCFPITIHPDVSGRPRMFIEWVNEHEGVEWVPMVEIEKDFRARTAVPEGARMPKGL</sequence>
<protein>
    <submittedName>
        <fullName evidence="1">Uncharacterized protein</fullName>
    </submittedName>
</protein>
<proteinExistence type="predicted"/>